<dbReference type="Proteomes" id="UP000660021">
    <property type="component" value="Unassembled WGS sequence"/>
</dbReference>
<dbReference type="EC" id="2.3.1.39" evidence="4"/>
<accession>A0ABR7HR14</accession>
<keyword evidence="2 4" id="KW-0012">Acyltransferase</keyword>
<comment type="caution">
    <text evidence="6">The sequence shown here is derived from an EMBL/GenBank/DDBJ whole genome shotgun (WGS) entry which is preliminary data.</text>
</comment>
<dbReference type="PIRSF" id="PIRSF000446">
    <property type="entry name" value="Mct"/>
    <property type="match status" value="1"/>
</dbReference>
<organism evidence="6 7">
    <name type="scientific">Pseudoflavonifractor hominis</name>
    <dbReference type="NCBI Taxonomy" id="2763059"/>
    <lineage>
        <taxon>Bacteria</taxon>
        <taxon>Bacillati</taxon>
        <taxon>Bacillota</taxon>
        <taxon>Clostridia</taxon>
        <taxon>Eubacteriales</taxon>
        <taxon>Oscillospiraceae</taxon>
        <taxon>Pseudoflavonifractor</taxon>
    </lineage>
</organism>
<evidence type="ECO:0000259" key="5">
    <source>
        <dbReference type="SMART" id="SM00827"/>
    </source>
</evidence>
<feature type="domain" description="Malonyl-CoA:ACP transacylase (MAT)" evidence="5">
    <location>
        <begin position="6"/>
        <end position="308"/>
    </location>
</feature>
<dbReference type="InterPro" id="IPR014043">
    <property type="entry name" value="Acyl_transferase_dom"/>
</dbReference>
<dbReference type="InterPro" id="IPR050858">
    <property type="entry name" value="Mal-CoA-ACP_Trans/PKS_FabD"/>
</dbReference>
<name>A0ABR7HR14_9FIRM</name>
<dbReference type="SUPFAM" id="SSF52151">
    <property type="entry name" value="FabD/lysophospholipase-like"/>
    <property type="match status" value="1"/>
</dbReference>
<dbReference type="RefSeq" id="WP_101692311.1">
    <property type="nucleotide sequence ID" value="NZ_JACOPR010000002.1"/>
</dbReference>
<reference evidence="6 7" key="1">
    <citation type="submission" date="2020-08" db="EMBL/GenBank/DDBJ databases">
        <title>Genome public.</title>
        <authorList>
            <person name="Liu C."/>
            <person name="Sun Q."/>
        </authorList>
    </citation>
    <scope>NUCLEOTIDE SEQUENCE [LARGE SCALE GENOMIC DNA]</scope>
    <source>
        <strain evidence="6 7">New-38</strain>
    </source>
</reference>
<sequence>MKLAFLYAGQGAQHVGMGRDFYEQFPLFRDVFDAAPVDFDLKKLCFEGPEEQLSDTRYTQPCMVAFAAGVTGLLYQAGIHPAMAAGLSLGEYSALTAAGVFDPKTAIELVAFRGKAMAEAVTGRPCGMAAVLHLEREKLQAACDAASALGVAEIANYNCPGQLVIAGDAAAVEKAGELAKEAGARRVVPLKVSGPFHTSLMAPAGDALREKFQTVSFHAMSFPVLFNCKGDVLGEGDTIPGLLERQVQSSVYLEDTIRRMAEHGVDTFVEIGPGKTLSGFVRKTVKDVTTYSIDTVEDLNGVLAALKGA</sequence>
<gene>
    <name evidence="6" type="primary">fabD</name>
    <name evidence="6" type="ORF">H8S34_03880</name>
</gene>
<dbReference type="InterPro" id="IPR024925">
    <property type="entry name" value="Malonyl_CoA-ACP_transAc"/>
</dbReference>
<dbReference type="SUPFAM" id="SSF55048">
    <property type="entry name" value="Probable ACP-binding domain of malonyl-CoA ACP transacylase"/>
    <property type="match status" value="1"/>
</dbReference>
<dbReference type="NCBIfam" id="TIGR00128">
    <property type="entry name" value="fabD"/>
    <property type="match status" value="1"/>
</dbReference>
<dbReference type="Gene3D" id="3.30.70.250">
    <property type="entry name" value="Malonyl-CoA ACP transacylase, ACP-binding"/>
    <property type="match status" value="1"/>
</dbReference>
<dbReference type="InterPro" id="IPR001227">
    <property type="entry name" value="Ac_transferase_dom_sf"/>
</dbReference>
<comment type="similarity">
    <text evidence="4">Belongs to the fabD family.</text>
</comment>
<keyword evidence="1 4" id="KW-0808">Transferase</keyword>
<dbReference type="Gene3D" id="3.40.366.10">
    <property type="entry name" value="Malonyl-Coenzyme A Acyl Carrier Protein, domain 2"/>
    <property type="match status" value="1"/>
</dbReference>
<dbReference type="SMART" id="SM00827">
    <property type="entry name" value="PKS_AT"/>
    <property type="match status" value="1"/>
</dbReference>
<dbReference type="PANTHER" id="PTHR42681">
    <property type="entry name" value="MALONYL-COA-ACYL CARRIER PROTEIN TRANSACYLASE, MITOCHONDRIAL"/>
    <property type="match status" value="1"/>
</dbReference>
<evidence type="ECO:0000313" key="7">
    <source>
        <dbReference type="Proteomes" id="UP000660021"/>
    </source>
</evidence>
<evidence type="ECO:0000313" key="6">
    <source>
        <dbReference type="EMBL" id="MBC5729970.1"/>
    </source>
</evidence>
<dbReference type="PANTHER" id="PTHR42681:SF1">
    <property type="entry name" value="MALONYL-COA-ACYL CARRIER PROTEIN TRANSACYLASE, MITOCHONDRIAL"/>
    <property type="match status" value="1"/>
</dbReference>
<dbReference type="InterPro" id="IPR004410">
    <property type="entry name" value="Malonyl_CoA-ACP_transAc_FabD"/>
</dbReference>
<protein>
    <recommendedName>
        <fullName evidence="4">Malonyl CoA-acyl carrier protein transacylase</fullName>
        <ecNumber evidence="4">2.3.1.39</ecNumber>
    </recommendedName>
</protein>
<evidence type="ECO:0000256" key="1">
    <source>
        <dbReference type="ARBA" id="ARBA00022679"/>
    </source>
</evidence>
<evidence type="ECO:0000256" key="4">
    <source>
        <dbReference type="PIRNR" id="PIRNR000446"/>
    </source>
</evidence>
<proteinExistence type="inferred from homology"/>
<comment type="catalytic activity">
    <reaction evidence="3 4">
        <text>holo-[ACP] + malonyl-CoA = malonyl-[ACP] + CoA</text>
        <dbReference type="Rhea" id="RHEA:41792"/>
        <dbReference type="Rhea" id="RHEA-COMP:9623"/>
        <dbReference type="Rhea" id="RHEA-COMP:9685"/>
        <dbReference type="ChEBI" id="CHEBI:57287"/>
        <dbReference type="ChEBI" id="CHEBI:57384"/>
        <dbReference type="ChEBI" id="CHEBI:64479"/>
        <dbReference type="ChEBI" id="CHEBI:78449"/>
        <dbReference type="EC" id="2.3.1.39"/>
    </reaction>
</comment>
<evidence type="ECO:0000256" key="3">
    <source>
        <dbReference type="ARBA" id="ARBA00048462"/>
    </source>
</evidence>
<dbReference type="InterPro" id="IPR016035">
    <property type="entry name" value="Acyl_Trfase/lysoPLipase"/>
</dbReference>
<dbReference type="InterPro" id="IPR016036">
    <property type="entry name" value="Malonyl_transacylase_ACP-bd"/>
</dbReference>
<dbReference type="Pfam" id="PF00698">
    <property type="entry name" value="Acyl_transf_1"/>
    <property type="match status" value="1"/>
</dbReference>
<evidence type="ECO:0000256" key="2">
    <source>
        <dbReference type="ARBA" id="ARBA00023315"/>
    </source>
</evidence>
<dbReference type="EMBL" id="JACOPR010000002">
    <property type="protein sequence ID" value="MBC5729970.1"/>
    <property type="molecule type" value="Genomic_DNA"/>
</dbReference>
<keyword evidence="7" id="KW-1185">Reference proteome</keyword>
<dbReference type="GO" id="GO:0004314">
    <property type="term" value="F:[acyl-carrier-protein] S-malonyltransferase activity"/>
    <property type="evidence" value="ECO:0007669"/>
    <property type="project" value="UniProtKB-EC"/>
</dbReference>